<dbReference type="EMBL" id="RBDY01000035">
    <property type="protein sequence ID" value="RKN15129.1"/>
    <property type="molecule type" value="Genomic_DNA"/>
</dbReference>
<organism evidence="1 4">
    <name type="scientific">Streptomyces radicis</name>
    <dbReference type="NCBI Taxonomy" id="1750517"/>
    <lineage>
        <taxon>Bacteria</taxon>
        <taxon>Bacillati</taxon>
        <taxon>Actinomycetota</taxon>
        <taxon>Actinomycetes</taxon>
        <taxon>Kitasatosporales</taxon>
        <taxon>Streptomycetaceae</taxon>
        <taxon>Streptomyces</taxon>
    </lineage>
</organism>
<evidence type="ECO:0000313" key="3">
    <source>
        <dbReference type="Proteomes" id="UP000268652"/>
    </source>
</evidence>
<evidence type="ECO:0000313" key="2">
    <source>
        <dbReference type="EMBL" id="RKN15129.1"/>
    </source>
</evidence>
<reference evidence="3 4" key="1">
    <citation type="submission" date="2018-09" db="EMBL/GenBank/DDBJ databases">
        <title>Streptomyces sp. nov. DS1-2, an endophytic actinomycete isolated from roots of Dendrobium scabrilingue.</title>
        <authorList>
            <person name="Kuncharoen N."/>
            <person name="Kudo T."/>
            <person name="Ohkuma M."/>
            <person name="Yuki M."/>
            <person name="Tanasupawat S."/>
        </authorList>
    </citation>
    <scope>NUCLEOTIDE SEQUENCE [LARGE SCALE GENOMIC DNA]</scope>
    <source>
        <strain evidence="1 4">AZ1-7</strain>
        <strain evidence="2 3">DS1-2</strain>
    </source>
</reference>
<comment type="caution">
    <text evidence="1">The sequence shown here is derived from an EMBL/GenBank/DDBJ whole genome shotgun (WGS) entry which is preliminary data.</text>
</comment>
<dbReference type="Proteomes" id="UP000275024">
    <property type="component" value="Unassembled WGS sequence"/>
</dbReference>
<evidence type="ECO:0000313" key="1">
    <source>
        <dbReference type="EMBL" id="RKN07069.1"/>
    </source>
</evidence>
<name>A0A3A9W2K1_9ACTN</name>
<evidence type="ECO:0000313" key="4">
    <source>
        <dbReference type="Proteomes" id="UP000275024"/>
    </source>
</evidence>
<gene>
    <name evidence="2" type="ORF">D7318_28360</name>
    <name evidence="1" type="ORF">D7319_20490</name>
</gene>
<proteinExistence type="predicted"/>
<dbReference type="Proteomes" id="UP000268652">
    <property type="component" value="Unassembled WGS sequence"/>
</dbReference>
<dbReference type="OrthoDB" id="6313019at2"/>
<dbReference type="RefSeq" id="WP_120700092.1">
    <property type="nucleotide sequence ID" value="NZ_RBDX01000017.1"/>
</dbReference>
<sequence>MARDGDAAHAALVAFRAACHEAAARTPGVTFYELTEAAGPTAYHSAAMSERRLRHRVVCRPRGGLVAFAAPPPFPGSARLHFREPPRWAEAFTLKGLRVLDAGTLAKPLSAVDLGALEGVDEADRAAARRWRPGTLGELLFNWWERPGSQAARAGRQGR</sequence>
<dbReference type="EMBL" id="RBDX01000017">
    <property type="protein sequence ID" value="RKN07069.1"/>
    <property type="molecule type" value="Genomic_DNA"/>
</dbReference>
<dbReference type="AlphaFoldDB" id="A0A3A9W2K1"/>
<protein>
    <submittedName>
        <fullName evidence="1">Uncharacterized protein</fullName>
    </submittedName>
</protein>
<accession>A0A3A9W2K1</accession>
<keyword evidence="3" id="KW-1185">Reference proteome</keyword>